<evidence type="ECO:0000313" key="3">
    <source>
        <dbReference type="Proteomes" id="UP000032214"/>
    </source>
</evidence>
<proteinExistence type="predicted"/>
<keyword evidence="1" id="KW-0472">Membrane</keyword>
<keyword evidence="1" id="KW-1133">Transmembrane helix</keyword>
<evidence type="ECO:0000256" key="1">
    <source>
        <dbReference type="SAM" id="Phobius"/>
    </source>
</evidence>
<name>A0A0D2K3Q6_9BACT</name>
<gene>
    <name evidence="2" type="ORF">J120_04350</name>
</gene>
<dbReference type="Proteomes" id="UP000032214">
    <property type="component" value="Unassembled WGS sequence"/>
</dbReference>
<keyword evidence="3" id="KW-1185">Reference proteome</keyword>
<feature type="transmembrane region" description="Helical" evidence="1">
    <location>
        <begin position="48"/>
        <end position="68"/>
    </location>
</feature>
<organism evidence="2 3">
    <name type="scientific">candidate division TM6 bacterium JCVI TM6SC1</name>
    <dbReference type="NCBI Taxonomy" id="1306947"/>
    <lineage>
        <taxon>Bacteria</taxon>
        <taxon>Candidatus Babelota</taxon>
        <taxon>Vermiphilus</taxon>
    </lineage>
</organism>
<dbReference type="EMBL" id="ARQD01000004">
    <property type="protein sequence ID" value="KIX84942.1"/>
    <property type="molecule type" value="Genomic_DNA"/>
</dbReference>
<comment type="caution">
    <text evidence="2">The sequence shown here is derived from an EMBL/GenBank/DDBJ whole genome shotgun (WGS) entry which is preliminary data.</text>
</comment>
<reference evidence="2 3" key="1">
    <citation type="journal article" date="2013" name="Proc. Natl. Acad. Sci. U.S.A.">
        <title>Candidate phylum TM6 genome recovered from a hospital sink biofilm provides genomic insights into this uncultivated phylum.</title>
        <authorList>
            <person name="McLean J.S."/>
            <person name="Lombardo M.J."/>
            <person name="Badger J.H."/>
            <person name="Edlund A."/>
            <person name="Novotny M."/>
            <person name="Yee-Greenbaum J."/>
            <person name="Vyahhi N."/>
            <person name="Hall A.P."/>
            <person name="Yang Y."/>
            <person name="Dupont C.L."/>
            <person name="Ziegler M.G."/>
            <person name="Chitsaz H."/>
            <person name="Allen A.E."/>
            <person name="Yooseph S."/>
            <person name="Tesler G."/>
            <person name="Pevzner P.A."/>
            <person name="Friedman R.M."/>
            <person name="Nealson K.H."/>
            <person name="Venter J.C."/>
            <person name="Lasken R.S."/>
        </authorList>
    </citation>
    <scope>NUCLEOTIDE SEQUENCE [LARGE SCALE GENOMIC DNA]</scope>
    <source>
        <strain evidence="2 3">TM6SC1</strain>
    </source>
</reference>
<accession>A0A0D2K3Q6</accession>
<evidence type="ECO:0000313" key="2">
    <source>
        <dbReference type="EMBL" id="KIX84942.1"/>
    </source>
</evidence>
<keyword evidence="1" id="KW-0812">Transmembrane</keyword>
<sequence>MLLKKVISLHILGILLCAQSIIGADKYNQMNISRTAHTIPISHMSSKQLCIFGASVVIGSVITIALISKISSYFDTKRTVRLIKSREPWQNISPCIAYARKLFYPQEKTYGDSDNTYGGTNWVRFVVRNRSWFKDGPALVKAAQKCFDMSVTCYMSRIIQEDEAAKNEYLTDNIVELAQLIKEAGWDKAAITNQQHAETILSNDGYMKEWCEKLKLNTVELVMANRQLLSIIFMVVQPPRDGESLLKIHIS</sequence>
<dbReference type="AlphaFoldDB" id="A0A0D2K3Q6"/>
<protein>
    <submittedName>
        <fullName evidence="2">Uncharacterized protein</fullName>
    </submittedName>
</protein>